<organism evidence="1 2">
    <name type="scientific">Rhabditophanes sp. KR3021</name>
    <dbReference type="NCBI Taxonomy" id="114890"/>
    <lineage>
        <taxon>Eukaryota</taxon>
        <taxon>Metazoa</taxon>
        <taxon>Ecdysozoa</taxon>
        <taxon>Nematoda</taxon>
        <taxon>Chromadorea</taxon>
        <taxon>Rhabditida</taxon>
        <taxon>Tylenchina</taxon>
        <taxon>Panagrolaimomorpha</taxon>
        <taxon>Strongyloidoidea</taxon>
        <taxon>Alloionematidae</taxon>
        <taxon>Rhabditophanes</taxon>
    </lineage>
</organism>
<sequence>MVQQLKMFFAVLLLIFTLYNELTIAATPAPVWTFSQNGNECIKLQADQKLTLAYFQVNKQPKVYAKFDVPSESSVDKDGSSCQMFNQVENMNISSQVLKINFDEKLPGWSIIYYFSDDSKIFKFDNGDFGLYRIVINANYTTMPDIFDNPVNHPVTYVSDFDLGDPKALVNSIYTTKTNSFFCPSKQKFVLIPNHDDLLEADITFKNLRVQAFVDKPVSQKSDHFKRSDSFFTEISHSRVEDSSKFQPKDYCPADQIKADLIPIIVGSVIVFLIVCNLIFYLIYRCRLTNEALTIVNNNSHFADSKYDHIIQEFHQQDIIAESSSLDH</sequence>
<proteinExistence type="predicted"/>
<accession>A0AC35TGM2</accession>
<dbReference type="Proteomes" id="UP000095286">
    <property type="component" value="Unplaced"/>
</dbReference>
<evidence type="ECO:0000313" key="1">
    <source>
        <dbReference type="Proteomes" id="UP000095286"/>
    </source>
</evidence>
<name>A0AC35TGM2_9BILA</name>
<evidence type="ECO:0000313" key="2">
    <source>
        <dbReference type="WBParaSite" id="RSKR_0000029700.1"/>
    </source>
</evidence>
<dbReference type="WBParaSite" id="RSKR_0000029700.1">
    <property type="protein sequence ID" value="RSKR_0000029700.1"/>
    <property type="gene ID" value="RSKR_0000029700"/>
</dbReference>
<protein>
    <submittedName>
        <fullName evidence="2">Lysosome-associated membrane glycoprotein 5</fullName>
    </submittedName>
</protein>
<reference evidence="2" key="1">
    <citation type="submission" date="2016-11" db="UniProtKB">
        <authorList>
            <consortium name="WormBaseParasite"/>
        </authorList>
    </citation>
    <scope>IDENTIFICATION</scope>
    <source>
        <strain evidence="2">KR3021</strain>
    </source>
</reference>